<evidence type="ECO:0000313" key="2">
    <source>
        <dbReference type="EMBL" id="CAB3395973.1"/>
    </source>
</evidence>
<dbReference type="Proteomes" id="UP000502196">
    <property type="component" value="Chromosome"/>
</dbReference>
<protein>
    <submittedName>
        <fullName evidence="2">Uncharacterized protein</fullName>
    </submittedName>
</protein>
<keyword evidence="1" id="KW-0472">Membrane</keyword>
<keyword evidence="1" id="KW-1133">Transmembrane helix</keyword>
<accession>A0A6F9EGE9</accession>
<feature type="transmembrane region" description="Helical" evidence="1">
    <location>
        <begin position="38"/>
        <end position="60"/>
    </location>
</feature>
<dbReference type="AlphaFoldDB" id="A0A6F9EGE9"/>
<keyword evidence="1" id="KW-0812">Transmembrane</keyword>
<name>A0A6F9EGE9_9BACL</name>
<gene>
    <name evidence="2" type="ORF">COOX1_3219</name>
</gene>
<evidence type="ECO:0000256" key="1">
    <source>
        <dbReference type="SAM" id="Phobius"/>
    </source>
</evidence>
<proteinExistence type="predicted"/>
<organism evidence="2 3">
    <name type="scientific">Kyrpidia spormannii</name>
    <dbReference type="NCBI Taxonomy" id="2055160"/>
    <lineage>
        <taxon>Bacteria</taxon>
        <taxon>Bacillati</taxon>
        <taxon>Bacillota</taxon>
        <taxon>Bacilli</taxon>
        <taxon>Bacillales</taxon>
        <taxon>Alicyclobacillaceae</taxon>
        <taxon>Kyrpidia</taxon>
    </lineage>
</organism>
<reference evidence="2 3" key="1">
    <citation type="submission" date="2020-04" db="EMBL/GenBank/DDBJ databases">
        <authorList>
            <person name="Hogendoorn C."/>
        </authorList>
    </citation>
    <scope>NUCLEOTIDE SEQUENCE [LARGE SCALE GENOMIC DNA]</scope>
    <source>
        <strain evidence="2">COOX1</strain>
    </source>
</reference>
<dbReference type="EMBL" id="LR792683">
    <property type="protein sequence ID" value="CAB3395973.1"/>
    <property type="molecule type" value="Genomic_DNA"/>
</dbReference>
<sequence length="85" mass="9728">MNLLAGRASLEKPGLLEYGFDGFRRKFLSRMWDGDFSWFGWTFELVMTTVTAYVVPAIVLNDSYQVQGGDVFHAYLLPDCIITRI</sequence>
<evidence type="ECO:0000313" key="3">
    <source>
        <dbReference type="Proteomes" id="UP000502196"/>
    </source>
</evidence>